<dbReference type="Proteomes" id="UP000476176">
    <property type="component" value="Unassembled WGS sequence"/>
</dbReference>
<evidence type="ECO:0000313" key="1">
    <source>
        <dbReference type="EMBL" id="KAE9176423.1"/>
    </source>
</evidence>
<evidence type="ECO:0000313" key="3">
    <source>
        <dbReference type="Proteomes" id="UP000476176"/>
    </source>
</evidence>
<accession>A0A6G0MPN1</accession>
<gene>
    <name evidence="1" type="ORF">PF004_g26095</name>
    <name evidence="2" type="ORF">PF008_g26696</name>
</gene>
<sequence length="42" mass="4443">MASRTFSVGAFPPDGCTRFPTEIAFNNPGSQTATFLVYSGQA</sequence>
<dbReference type="EMBL" id="QXFY01003323">
    <property type="protein sequence ID" value="KAE9286297.1"/>
    <property type="molecule type" value="Genomic_DNA"/>
</dbReference>
<proteinExistence type="predicted"/>
<comment type="caution">
    <text evidence="1">The sequence shown here is derived from an EMBL/GenBank/DDBJ whole genome shotgun (WGS) entry which is preliminary data.</text>
</comment>
<evidence type="ECO:0000313" key="2">
    <source>
        <dbReference type="EMBL" id="KAE9286297.1"/>
    </source>
</evidence>
<organism evidence="1 3">
    <name type="scientific">Phytophthora fragariae</name>
    <dbReference type="NCBI Taxonomy" id="53985"/>
    <lineage>
        <taxon>Eukaryota</taxon>
        <taxon>Sar</taxon>
        <taxon>Stramenopiles</taxon>
        <taxon>Oomycota</taxon>
        <taxon>Peronosporomycetes</taxon>
        <taxon>Peronosporales</taxon>
        <taxon>Peronosporaceae</taxon>
        <taxon>Phytophthora</taxon>
    </lineage>
</organism>
<name>A0A6G0MPN1_9STRA</name>
<protein>
    <submittedName>
        <fullName evidence="1">Uncharacterized protein</fullName>
    </submittedName>
</protein>
<dbReference type="AlphaFoldDB" id="A0A6G0MPN1"/>
<evidence type="ECO:0000313" key="4">
    <source>
        <dbReference type="Proteomes" id="UP000486351"/>
    </source>
</evidence>
<reference evidence="3 4" key="1">
    <citation type="submission" date="2018-09" db="EMBL/GenBank/DDBJ databases">
        <title>Genomic investigation of the strawberry pathogen Phytophthora fragariae indicates pathogenicity is determined by transcriptional variation in three key races.</title>
        <authorList>
            <person name="Adams T.M."/>
            <person name="Armitage A.D."/>
            <person name="Sobczyk M.K."/>
            <person name="Bates H.J."/>
            <person name="Dunwell J.M."/>
            <person name="Nellist C.F."/>
            <person name="Harrison R.J."/>
        </authorList>
    </citation>
    <scope>NUCLEOTIDE SEQUENCE [LARGE SCALE GENOMIC DNA]</scope>
    <source>
        <strain evidence="1 3">BC-23</strain>
        <strain evidence="2 4">NOV-77</strain>
    </source>
</reference>
<dbReference type="EMBL" id="QXGC01003353">
    <property type="protein sequence ID" value="KAE9176423.1"/>
    <property type="molecule type" value="Genomic_DNA"/>
</dbReference>
<dbReference type="Proteomes" id="UP000486351">
    <property type="component" value="Unassembled WGS sequence"/>
</dbReference>